<evidence type="ECO:0008006" key="4">
    <source>
        <dbReference type="Google" id="ProtNLM"/>
    </source>
</evidence>
<keyword evidence="1" id="KW-0732">Signal</keyword>
<proteinExistence type="predicted"/>
<name>A0A1G9I6Y7_9BACT</name>
<evidence type="ECO:0000313" key="2">
    <source>
        <dbReference type="EMBL" id="SDL20805.1"/>
    </source>
</evidence>
<dbReference type="Proteomes" id="UP000198901">
    <property type="component" value="Unassembled WGS sequence"/>
</dbReference>
<evidence type="ECO:0000313" key="3">
    <source>
        <dbReference type="Proteomes" id="UP000198901"/>
    </source>
</evidence>
<dbReference type="AlphaFoldDB" id="A0A1G9I6Y7"/>
<dbReference type="EMBL" id="FNGS01000001">
    <property type="protein sequence ID" value="SDL20805.1"/>
    <property type="molecule type" value="Genomic_DNA"/>
</dbReference>
<organism evidence="2 3">
    <name type="scientific">Siphonobacter aquaeclarae</name>
    <dbReference type="NCBI Taxonomy" id="563176"/>
    <lineage>
        <taxon>Bacteria</taxon>
        <taxon>Pseudomonadati</taxon>
        <taxon>Bacteroidota</taxon>
        <taxon>Cytophagia</taxon>
        <taxon>Cytophagales</taxon>
        <taxon>Cytophagaceae</taxon>
        <taxon>Siphonobacter</taxon>
    </lineage>
</organism>
<keyword evidence="3" id="KW-1185">Reference proteome</keyword>
<feature type="chain" id="PRO_5011489870" description="Secreted protein" evidence="1">
    <location>
        <begin position="32"/>
        <end position="93"/>
    </location>
</feature>
<sequence>MNVAFRGGRFRMMGTFSAMCLMLSSVTTVSAGLHHMKSTHGGYHTLQVTHYRMYIHRQGNLRRINSDISCHYSRLLFEHLFDGGGLLGGLQSM</sequence>
<reference evidence="2 3" key="1">
    <citation type="submission" date="2016-10" db="EMBL/GenBank/DDBJ databases">
        <authorList>
            <person name="de Groot N.N."/>
        </authorList>
    </citation>
    <scope>NUCLEOTIDE SEQUENCE [LARGE SCALE GENOMIC DNA]</scope>
    <source>
        <strain evidence="2 3">DSM 21668</strain>
    </source>
</reference>
<feature type="signal peptide" evidence="1">
    <location>
        <begin position="1"/>
        <end position="31"/>
    </location>
</feature>
<protein>
    <recommendedName>
        <fullName evidence="4">Secreted protein</fullName>
    </recommendedName>
</protein>
<gene>
    <name evidence="2" type="ORF">SAMN04488090_0355</name>
</gene>
<evidence type="ECO:0000256" key="1">
    <source>
        <dbReference type="SAM" id="SignalP"/>
    </source>
</evidence>
<accession>A0A1G9I6Y7</accession>